<evidence type="ECO:0000313" key="3">
    <source>
        <dbReference type="Proteomes" id="UP000054565"/>
    </source>
</evidence>
<feature type="compositionally biased region" description="Basic and acidic residues" evidence="1">
    <location>
        <begin position="56"/>
        <end position="66"/>
    </location>
</feature>
<organism evidence="2 3">
    <name type="scientific">Coccidioides immitis RMSCC 2394</name>
    <dbReference type="NCBI Taxonomy" id="404692"/>
    <lineage>
        <taxon>Eukaryota</taxon>
        <taxon>Fungi</taxon>
        <taxon>Dikarya</taxon>
        <taxon>Ascomycota</taxon>
        <taxon>Pezizomycotina</taxon>
        <taxon>Eurotiomycetes</taxon>
        <taxon>Eurotiomycetidae</taxon>
        <taxon>Onygenales</taxon>
        <taxon>Onygenaceae</taxon>
        <taxon>Coccidioides</taxon>
    </lineage>
</organism>
<evidence type="ECO:0000256" key="1">
    <source>
        <dbReference type="SAM" id="MobiDB-lite"/>
    </source>
</evidence>
<feature type="compositionally biased region" description="Polar residues" evidence="1">
    <location>
        <begin position="94"/>
        <end position="121"/>
    </location>
</feature>
<feature type="region of interest" description="Disordered" evidence="1">
    <location>
        <begin position="88"/>
        <end position="121"/>
    </location>
</feature>
<name>A0A0J7ATP8_COCIT</name>
<proteinExistence type="predicted"/>
<evidence type="ECO:0000313" key="2">
    <source>
        <dbReference type="EMBL" id="KMP00667.1"/>
    </source>
</evidence>
<dbReference type="EMBL" id="DS028093">
    <property type="protein sequence ID" value="KMP00667.1"/>
    <property type="molecule type" value="Genomic_DNA"/>
</dbReference>
<accession>A0A0J7ATP8</accession>
<sequence>MIRDPQPSLVSAADEMITTATLPSQKYAVQMHCTEFVGGLAVRRPATGRRQPSLCRPREKSHDHSALRAPQDFAHCVTSQNSRQVTFMTEGGNRIQSAQEHSRSRQPLTGISSRSYGSDRR</sequence>
<reference evidence="3" key="1">
    <citation type="journal article" date="2010" name="Genome Res.">
        <title>Population genomic sequencing of Coccidioides fungi reveals recent hybridization and transposon control.</title>
        <authorList>
            <person name="Neafsey D.E."/>
            <person name="Barker B.M."/>
            <person name="Sharpton T.J."/>
            <person name="Stajich J.E."/>
            <person name="Park D.J."/>
            <person name="Whiston E."/>
            <person name="Hung C.-Y."/>
            <person name="McMahan C."/>
            <person name="White J."/>
            <person name="Sykes S."/>
            <person name="Heiman D."/>
            <person name="Young S."/>
            <person name="Zeng Q."/>
            <person name="Abouelleil A."/>
            <person name="Aftuck L."/>
            <person name="Bessette D."/>
            <person name="Brown A."/>
            <person name="FitzGerald M."/>
            <person name="Lui A."/>
            <person name="Macdonald J.P."/>
            <person name="Priest M."/>
            <person name="Orbach M.J."/>
            <person name="Galgiani J.N."/>
            <person name="Kirkland T.N."/>
            <person name="Cole G.T."/>
            <person name="Birren B.W."/>
            <person name="Henn M.R."/>
            <person name="Taylor J.W."/>
            <person name="Rounsley S.D."/>
        </authorList>
    </citation>
    <scope>NUCLEOTIDE SEQUENCE [LARGE SCALE GENOMIC DNA]</scope>
    <source>
        <strain evidence="3">RMSCC 2394</strain>
    </source>
</reference>
<gene>
    <name evidence="2" type="ORF">CIRG_00809</name>
</gene>
<protein>
    <submittedName>
        <fullName evidence="2">Uncharacterized protein</fullName>
    </submittedName>
</protein>
<dbReference type="Proteomes" id="UP000054565">
    <property type="component" value="Unassembled WGS sequence"/>
</dbReference>
<dbReference type="AlphaFoldDB" id="A0A0J7ATP8"/>
<feature type="region of interest" description="Disordered" evidence="1">
    <location>
        <begin position="44"/>
        <end position="69"/>
    </location>
</feature>